<evidence type="ECO:0000313" key="1">
    <source>
        <dbReference type="Proteomes" id="UP001190640"/>
    </source>
</evidence>
<dbReference type="RefSeq" id="XP_054854613.1">
    <property type="nucleotide sequence ID" value="XM_054998638.1"/>
</dbReference>
<keyword evidence="1" id="KW-1185">Reference proteome</keyword>
<dbReference type="GeneID" id="129342730"/>
<reference evidence="2" key="1">
    <citation type="submission" date="2025-08" db="UniProtKB">
        <authorList>
            <consortium name="RefSeq"/>
        </authorList>
    </citation>
    <scope>IDENTIFICATION</scope>
    <source>
        <tissue evidence="2">Blood</tissue>
    </source>
</reference>
<protein>
    <submittedName>
        <fullName evidence="2">Interleukin-18</fullName>
    </submittedName>
</protein>
<dbReference type="CTD" id="3606"/>
<dbReference type="CDD" id="cd23298">
    <property type="entry name" value="beta-trefoil_IL18"/>
    <property type="match status" value="1"/>
</dbReference>
<evidence type="ECO:0000313" key="2">
    <source>
        <dbReference type="RefSeq" id="XP_054854613.1"/>
    </source>
</evidence>
<dbReference type="Gene3D" id="2.80.10.50">
    <property type="match status" value="1"/>
</dbReference>
<name>A0AA97LFY5_EUBMA</name>
<dbReference type="Proteomes" id="UP001190640">
    <property type="component" value="Chromosome 14"/>
</dbReference>
<organism evidence="1 2">
    <name type="scientific">Eublepharis macularius</name>
    <name type="common">Leopard gecko</name>
    <name type="synonym">Cyrtodactylus macularius</name>
    <dbReference type="NCBI Taxonomy" id="481883"/>
    <lineage>
        <taxon>Eukaryota</taxon>
        <taxon>Metazoa</taxon>
        <taxon>Chordata</taxon>
        <taxon>Craniata</taxon>
        <taxon>Vertebrata</taxon>
        <taxon>Euteleostomi</taxon>
        <taxon>Lepidosauria</taxon>
        <taxon>Squamata</taxon>
        <taxon>Bifurcata</taxon>
        <taxon>Gekkota</taxon>
        <taxon>Eublepharidae</taxon>
        <taxon>Eublepharinae</taxon>
        <taxon>Eublepharis</taxon>
    </lineage>
</organism>
<dbReference type="KEGG" id="emc:129342730"/>
<sequence>MDAGRIRMFPVHFEDGTLSFQDDDGLEPDNWRKSKNYSEPQIFRNIENYILIVKPENQMAAFEYMADEDKNDESGVKFTIHTFEDTVPRGQTVALTTRTNGETYYMHVEKQENGDMRVSFKAGNLPERISGDASAIIFLQKPFTEGNDKFFQFESTLERGYFLAFENGEGYHTRRLIMKRIATKDEVDETTKLSHSSN</sequence>
<gene>
    <name evidence="2" type="primary">IL18</name>
</gene>
<accession>A0AA97LFY5</accession>
<dbReference type="InterPro" id="IPR008996">
    <property type="entry name" value="IL1/FGF"/>
</dbReference>
<dbReference type="AlphaFoldDB" id="A0AA97LFY5"/>
<proteinExistence type="predicted"/>
<dbReference type="SUPFAM" id="SSF50353">
    <property type="entry name" value="Cytokine"/>
    <property type="match status" value="1"/>
</dbReference>